<dbReference type="InterPro" id="IPR025285">
    <property type="entry name" value="DUF4145"/>
</dbReference>
<name>A0A2N0VI07_9BACT</name>
<dbReference type="Proteomes" id="UP000233398">
    <property type="component" value="Unassembled WGS sequence"/>
</dbReference>
<accession>A0A2N0VI07</accession>
<dbReference type="AlphaFoldDB" id="A0A2N0VI07"/>
<proteinExistence type="predicted"/>
<feature type="domain" description="DUF4145" evidence="1">
    <location>
        <begin position="128"/>
        <end position="203"/>
    </location>
</feature>
<reference evidence="2 3" key="1">
    <citation type="submission" date="2017-11" db="EMBL/GenBank/DDBJ databases">
        <title>Rhodohalobacter 15182 sp. nov., isolated from a salt lake.</title>
        <authorList>
            <person name="Han S."/>
        </authorList>
    </citation>
    <scope>NUCLEOTIDE SEQUENCE [LARGE SCALE GENOMIC DNA]</scope>
    <source>
        <strain evidence="2 3">15182</strain>
    </source>
</reference>
<evidence type="ECO:0000313" key="2">
    <source>
        <dbReference type="EMBL" id="PKD43768.1"/>
    </source>
</evidence>
<organism evidence="2 3">
    <name type="scientific">Rhodohalobacter barkolensis</name>
    <dbReference type="NCBI Taxonomy" id="2053187"/>
    <lineage>
        <taxon>Bacteria</taxon>
        <taxon>Pseudomonadati</taxon>
        <taxon>Balneolota</taxon>
        <taxon>Balneolia</taxon>
        <taxon>Balneolales</taxon>
        <taxon>Balneolaceae</taxon>
        <taxon>Rhodohalobacter</taxon>
    </lineage>
</organism>
<evidence type="ECO:0000259" key="1">
    <source>
        <dbReference type="Pfam" id="PF13643"/>
    </source>
</evidence>
<evidence type="ECO:0000313" key="3">
    <source>
        <dbReference type="Proteomes" id="UP000233398"/>
    </source>
</evidence>
<sequence length="240" mass="27099">MYQISKSTTRSWRKNNKFGKYPVSINTICPECGERGTFSIAPIANLTDQKESHLQGVSMRGKCPTCDFKARFIQVGEEDKPNYKLFIHPTPKLVRQPIHGVIENSEIFSGRVKKAYLEAIDAYNAKQWIPAAIMCGRALEGITLSLLPEDKRKGKFAKQLSELPNHIDINKTLSDLTNGIRKGRNIAAHFDESLDIDETVSAMLLDLLDSIIEYLFVLPENIESLDKKLQSEDIKSTDEK</sequence>
<comment type="caution">
    <text evidence="2">The sequence shown here is derived from an EMBL/GenBank/DDBJ whole genome shotgun (WGS) entry which is preliminary data.</text>
</comment>
<dbReference type="Pfam" id="PF13643">
    <property type="entry name" value="DUF4145"/>
    <property type="match status" value="1"/>
</dbReference>
<protein>
    <recommendedName>
        <fullName evidence="1">DUF4145 domain-containing protein</fullName>
    </recommendedName>
</protein>
<dbReference type="RefSeq" id="WP_101073308.1">
    <property type="nucleotide sequence ID" value="NZ_PISP01000002.1"/>
</dbReference>
<dbReference type="EMBL" id="PISP01000002">
    <property type="protein sequence ID" value="PKD43768.1"/>
    <property type="molecule type" value="Genomic_DNA"/>
</dbReference>
<dbReference type="OrthoDB" id="979709at2"/>
<gene>
    <name evidence="2" type="ORF">CWD77_09420</name>
</gene>
<keyword evidence="3" id="KW-1185">Reference proteome</keyword>